<dbReference type="GO" id="GO:0016020">
    <property type="term" value="C:membrane"/>
    <property type="evidence" value="ECO:0007669"/>
    <property type="project" value="UniProtKB-SubCell"/>
</dbReference>
<dbReference type="Gene3D" id="1.20.1250.20">
    <property type="entry name" value="MFS general substrate transporter like domains"/>
    <property type="match status" value="1"/>
</dbReference>
<comment type="subcellular location">
    <subcellularLocation>
        <location evidence="1">Membrane</location>
        <topology evidence="1">Multi-pass membrane protein</topology>
    </subcellularLocation>
</comment>
<feature type="transmembrane region" description="Helical" evidence="7">
    <location>
        <begin position="172"/>
        <end position="190"/>
    </location>
</feature>
<feature type="transmembrane region" description="Helical" evidence="7">
    <location>
        <begin position="307"/>
        <end position="327"/>
    </location>
</feature>
<organism evidence="9 10">
    <name type="scientific">Venturia inaequalis</name>
    <name type="common">Apple scab fungus</name>
    <dbReference type="NCBI Taxonomy" id="5025"/>
    <lineage>
        <taxon>Eukaryota</taxon>
        <taxon>Fungi</taxon>
        <taxon>Dikarya</taxon>
        <taxon>Ascomycota</taxon>
        <taxon>Pezizomycotina</taxon>
        <taxon>Dothideomycetes</taxon>
        <taxon>Pleosporomycetidae</taxon>
        <taxon>Venturiales</taxon>
        <taxon>Venturiaceae</taxon>
        <taxon>Venturia</taxon>
    </lineage>
</organism>
<dbReference type="GO" id="GO:0022857">
    <property type="term" value="F:transmembrane transporter activity"/>
    <property type="evidence" value="ECO:0007669"/>
    <property type="project" value="InterPro"/>
</dbReference>
<sequence>VATVALLAQPGGFYRIPVFTDIFLYALIVPVIPFALKNRAHIENEDAIQSWVSILIAVYGGALAAFSPICGWAADRTSSRRAPMLVGLLALGGATVMLNFGPNIAVLILARILQGMSAAVVWVVGLALLADTVDESEVGQTMGYVFTAMSIATLLGPLLGGVVFEKGSYNDVYAMAYVLLGVDVALRCLMIEKKREKSEDIRDGGMETATISYIATDKAASPTLKDEIVTANNLTIRNSQVEVKPIISTPQAPMKRKIPAVVTLLKSRRLLCALWCTVVISTLMTQFDSVLPLFVKETFGWNSLGAGLIFIPLIVPSFISPLIGWAIDKYGGRYFCVAGFIGFAPCETLLRFVYHNSLRQKVLLSALLMGVGFALNLAMPPVMVEITYVVQQKEKKNPGLFGSKGAYAQAYGLFNFAWAMGCLIGPIWAGYVKHSAGWGTMSWSLALLALVTSVPAGIWTGGSIFTKGKRREHMLSDQRNAGAAEMGSRSGAATPGENSV</sequence>
<feature type="transmembrane region" description="Helical" evidence="7">
    <location>
        <begin position="12"/>
        <end position="36"/>
    </location>
</feature>
<feature type="non-terminal residue" evidence="9">
    <location>
        <position position="1"/>
    </location>
</feature>
<evidence type="ECO:0000313" key="9">
    <source>
        <dbReference type="EMBL" id="KAE9974001.1"/>
    </source>
</evidence>
<dbReference type="EMBL" id="WNWS01000228">
    <property type="protein sequence ID" value="KAE9974001.1"/>
    <property type="molecule type" value="Genomic_DNA"/>
</dbReference>
<dbReference type="InterPro" id="IPR050930">
    <property type="entry name" value="MFS_Vesicular_Transporter"/>
</dbReference>
<evidence type="ECO:0000256" key="3">
    <source>
        <dbReference type="ARBA" id="ARBA00022692"/>
    </source>
</evidence>
<dbReference type="SUPFAM" id="SSF103473">
    <property type="entry name" value="MFS general substrate transporter"/>
    <property type="match status" value="1"/>
</dbReference>
<proteinExistence type="predicted"/>
<dbReference type="InterPro" id="IPR011701">
    <property type="entry name" value="MFS"/>
</dbReference>
<evidence type="ECO:0000256" key="7">
    <source>
        <dbReference type="SAM" id="Phobius"/>
    </source>
</evidence>
<dbReference type="Proteomes" id="UP000447873">
    <property type="component" value="Unassembled WGS sequence"/>
</dbReference>
<feature type="domain" description="Major facilitator superfamily (MFS) profile" evidence="8">
    <location>
        <begin position="1"/>
        <end position="464"/>
    </location>
</feature>
<dbReference type="InterPro" id="IPR020846">
    <property type="entry name" value="MFS_dom"/>
</dbReference>
<evidence type="ECO:0000256" key="6">
    <source>
        <dbReference type="SAM" id="MobiDB-lite"/>
    </source>
</evidence>
<reference evidence="9 10" key="1">
    <citation type="submission" date="2018-12" db="EMBL/GenBank/DDBJ databases">
        <title>Venturia inaequalis Genome Resource.</title>
        <authorList>
            <person name="Lichtner F.J."/>
        </authorList>
    </citation>
    <scope>NUCLEOTIDE SEQUENCE [LARGE SCALE GENOMIC DNA]</scope>
    <source>
        <strain evidence="9 10">120213</strain>
    </source>
</reference>
<gene>
    <name evidence="9" type="ORF">EG328_004060</name>
</gene>
<dbReference type="AlphaFoldDB" id="A0A8H3URG5"/>
<evidence type="ECO:0000256" key="5">
    <source>
        <dbReference type="ARBA" id="ARBA00023136"/>
    </source>
</evidence>
<dbReference type="PANTHER" id="PTHR23506:SF23">
    <property type="entry name" value="GH10249P"/>
    <property type="match status" value="1"/>
</dbReference>
<keyword evidence="5 7" id="KW-0472">Membrane</keyword>
<name>A0A8H3URG5_VENIN</name>
<dbReference type="PANTHER" id="PTHR23506">
    <property type="entry name" value="GH10249P"/>
    <property type="match status" value="1"/>
</dbReference>
<evidence type="ECO:0000256" key="4">
    <source>
        <dbReference type="ARBA" id="ARBA00022989"/>
    </source>
</evidence>
<feature type="transmembrane region" description="Helical" evidence="7">
    <location>
        <begin position="82"/>
        <end position="100"/>
    </location>
</feature>
<evidence type="ECO:0000259" key="8">
    <source>
        <dbReference type="PROSITE" id="PS50850"/>
    </source>
</evidence>
<evidence type="ECO:0000313" key="10">
    <source>
        <dbReference type="Proteomes" id="UP000447873"/>
    </source>
</evidence>
<dbReference type="Pfam" id="PF07690">
    <property type="entry name" value="MFS_1"/>
    <property type="match status" value="1"/>
</dbReference>
<evidence type="ECO:0000256" key="2">
    <source>
        <dbReference type="ARBA" id="ARBA00022448"/>
    </source>
</evidence>
<accession>A0A8H3URG5</accession>
<comment type="caution">
    <text evidence="9">The sequence shown here is derived from an EMBL/GenBank/DDBJ whole genome shotgun (WGS) entry which is preliminary data.</text>
</comment>
<feature type="transmembrane region" description="Helical" evidence="7">
    <location>
        <begin position="443"/>
        <end position="465"/>
    </location>
</feature>
<feature type="transmembrane region" description="Helical" evidence="7">
    <location>
        <begin position="366"/>
        <end position="390"/>
    </location>
</feature>
<keyword evidence="4 7" id="KW-1133">Transmembrane helix</keyword>
<keyword evidence="2" id="KW-0813">Transport</keyword>
<dbReference type="InterPro" id="IPR036259">
    <property type="entry name" value="MFS_trans_sf"/>
</dbReference>
<protein>
    <recommendedName>
        <fullName evidence="8">Major facilitator superfamily (MFS) profile domain-containing protein</fullName>
    </recommendedName>
</protein>
<feature type="transmembrane region" description="Helical" evidence="7">
    <location>
        <begin position="141"/>
        <end position="160"/>
    </location>
</feature>
<dbReference type="CDD" id="cd17325">
    <property type="entry name" value="MFS_MdtG_SLC18_like"/>
    <property type="match status" value="1"/>
</dbReference>
<dbReference type="PROSITE" id="PS50850">
    <property type="entry name" value="MFS"/>
    <property type="match status" value="1"/>
</dbReference>
<feature type="transmembrane region" description="Helical" evidence="7">
    <location>
        <begin position="411"/>
        <end position="431"/>
    </location>
</feature>
<feature type="transmembrane region" description="Helical" evidence="7">
    <location>
        <begin position="334"/>
        <end position="354"/>
    </location>
</feature>
<feature type="region of interest" description="Disordered" evidence="6">
    <location>
        <begin position="477"/>
        <end position="500"/>
    </location>
</feature>
<feature type="transmembrane region" description="Helical" evidence="7">
    <location>
        <begin position="106"/>
        <end position="129"/>
    </location>
</feature>
<evidence type="ECO:0000256" key="1">
    <source>
        <dbReference type="ARBA" id="ARBA00004141"/>
    </source>
</evidence>
<keyword evidence="3 7" id="KW-0812">Transmembrane</keyword>
<feature type="transmembrane region" description="Helical" evidence="7">
    <location>
        <begin position="270"/>
        <end position="287"/>
    </location>
</feature>
<feature type="transmembrane region" description="Helical" evidence="7">
    <location>
        <begin position="48"/>
        <end position="70"/>
    </location>
</feature>